<keyword evidence="6" id="KW-0175">Coiled coil</keyword>
<feature type="compositionally biased region" description="Basic and acidic residues" evidence="7">
    <location>
        <begin position="3056"/>
        <end position="3077"/>
    </location>
</feature>
<dbReference type="GO" id="GO:0005737">
    <property type="term" value="C:cytoplasm"/>
    <property type="evidence" value="ECO:0007669"/>
    <property type="project" value="TreeGrafter"/>
</dbReference>
<keyword evidence="5" id="KW-0965">Cell junction</keyword>
<reference evidence="8" key="2">
    <citation type="submission" date="2025-08" db="UniProtKB">
        <authorList>
            <consortium name="Ensembl"/>
        </authorList>
    </citation>
    <scope>IDENTIFICATION</scope>
</reference>
<evidence type="ECO:0000256" key="6">
    <source>
        <dbReference type="ARBA" id="ARBA00023054"/>
    </source>
</evidence>
<dbReference type="Gene3D" id="3.90.1290.10">
    <property type="entry name" value="Plakin repeat"/>
    <property type="match status" value="10"/>
</dbReference>
<dbReference type="FunFam" id="3.90.1290.10:FF:000001">
    <property type="entry name" value="Plectin a"/>
    <property type="match status" value="10"/>
</dbReference>
<evidence type="ECO:0000256" key="7">
    <source>
        <dbReference type="SAM" id="MobiDB-lite"/>
    </source>
</evidence>
<reference evidence="8" key="1">
    <citation type="submission" date="2020-10" db="EMBL/GenBank/DDBJ databases">
        <title>Catharus ustulatus (Swainson's thrush) genome, bCatUst1, primary haplotype v2.</title>
        <authorList>
            <person name="Delmore K."/>
            <person name="Vafadar M."/>
            <person name="Formenti G."/>
            <person name="Chow W."/>
            <person name="Pelan S."/>
            <person name="Howe K."/>
            <person name="Rhie A."/>
            <person name="Mountcastle J."/>
            <person name="Haase B."/>
            <person name="Fedrigo O."/>
            <person name="Jarvis E.D."/>
        </authorList>
    </citation>
    <scope>NUCLEOTIDE SEQUENCE [LARGE SCALE GENOMIC DNA]</scope>
</reference>
<comment type="similarity">
    <text evidence="2">Belongs to the plakin or cytolinker family.</text>
</comment>
<dbReference type="PANTHER" id="PTHR23169">
    <property type="entry name" value="ENVOPLAKIN"/>
    <property type="match status" value="1"/>
</dbReference>
<evidence type="ECO:0000256" key="4">
    <source>
        <dbReference type="ARBA" id="ARBA00022737"/>
    </source>
</evidence>
<evidence type="ECO:0000256" key="3">
    <source>
        <dbReference type="ARBA" id="ARBA00022553"/>
    </source>
</evidence>
<dbReference type="GO" id="GO:0016020">
    <property type="term" value="C:membrane"/>
    <property type="evidence" value="ECO:0007669"/>
    <property type="project" value="TreeGrafter"/>
</dbReference>
<comment type="subcellular location">
    <subcellularLocation>
        <location evidence="1">Cell junction</location>
    </subcellularLocation>
</comment>
<dbReference type="GO" id="GO:0042995">
    <property type="term" value="C:cell projection"/>
    <property type="evidence" value="ECO:0007669"/>
    <property type="project" value="UniProtKB-SubCell"/>
</dbReference>
<dbReference type="SUPFAM" id="SSF75399">
    <property type="entry name" value="Plakin repeat"/>
    <property type="match status" value="10"/>
</dbReference>
<dbReference type="GO" id="GO:0070161">
    <property type="term" value="C:anchoring junction"/>
    <property type="evidence" value="ECO:0007669"/>
    <property type="project" value="UniProtKB-SubCell"/>
</dbReference>
<reference evidence="8" key="3">
    <citation type="submission" date="2025-09" db="UniProtKB">
        <authorList>
            <consortium name="Ensembl"/>
        </authorList>
    </citation>
    <scope>IDENTIFICATION</scope>
</reference>
<dbReference type="GO" id="GO:0045095">
    <property type="term" value="C:keratin filament"/>
    <property type="evidence" value="ECO:0007669"/>
    <property type="project" value="TreeGrafter"/>
</dbReference>
<dbReference type="PANTHER" id="PTHR23169:SF21">
    <property type="entry name" value="EPIPLAKIN"/>
    <property type="match status" value="1"/>
</dbReference>
<dbReference type="InterPro" id="IPR043197">
    <property type="entry name" value="Plakin"/>
</dbReference>
<feature type="region of interest" description="Disordered" evidence="7">
    <location>
        <begin position="1"/>
        <end position="48"/>
    </location>
</feature>
<dbReference type="Pfam" id="PF00681">
    <property type="entry name" value="Plectin"/>
    <property type="match status" value="22"/>
</dbReference>
<feature type="compositionally biased region" description="Polar residues" evidence="7">
    <location>
        <begin position="21"/>
        <end position="33"/>
    </location>
</feature>
<organism evidence="8 9">
    <name type="scientific">Catharus ustulatus</name>
    <name type="common">Russet-backed thrush</name>
    <name type="synonym">Hylocichla ustulatus</name>
    <dbReference type="NCBI Taxonomy" id="91951"/>
    <lineage>
        <taxon>Eukaryota</taxon>
        <taxon>Metazoa</taxon>
        <taxon>Chordata</taxon>
        <taxon>Craniata</taxon>
        <taxon>Vertebrata</taxon>
        <taxon>Euteleostomi</taxon>
        <taxon>Archelosauria</taxon>
        <taxon>Archosauria</taxon>
        <taxon>Dinosauria</taxon>
        <taxon>Saurischia</taxon>
        <taxon>Theropoda</taxon>
        <taxon>Coelurosauria</taxon>
        <taxon>Aves</taxon>
        <taxon>Neognathae</taxon>
        <taxon>Neoaves</taxon>
        <taxon>Telluraves</taxon>
        <taxon>Australaves</taxon>
        <taxon>Passeriformes</taxon>
        <taxon>Turdidae</taxon>
        <taxon>Catharus</taxon>
    </lineage>
</organism>
<feature type="region of interest" description="Disordered" evidence="7">
    <location>
        <begin position="3041"/>
        <end position="3077"/>
    </location>
</feature>
<evidence type="ECO:0000313" key="9">
    <source>
        <dbReference type="Proteomes" id="UP000694563"/>
    </source>
</evidence>
<dbReference type="SMART" id="SM00250">
    <property type="entry name" value="PLEC"/>
    <property type="match status" value="49"/>
</dbReference>
<keyword evidence="3" id="KW-0597">Phosphoprotein</keyword>
<keyword evidence="9" id="KW-1185">Reference proteome</keyword>
<dbReference type="GO" id="GO:0042060">
    <property type="term" value="P:wound healing"/>
    <property type="evidence" value="ECO:0007669"/>
    <property type="project" value="TreeGrafter"/>
</dbReference>
<dbReference type="InterPro" id="IPR035915">
    <property type="entry name" value="Plakin_repeat_sf"/>
</dbReference>
<sequence>MESQPAVNGHAAPSSPGEATPGTNHPCQDTMGKQQRAAGKDAGAAREPLGTAGSITGVLIEASKRILSFYEATREHLLSLDSALCLLEAQAATGSVLDPLGRRRVPVAEAVRTGLVGLELKERLLAAERAATGFLDPYSEEKIPLFQAMQKELLGREQGIRLLQAQMATGGVINPATGGRLPAGMACERGFLDEETSQLLSDPSHEDSRAFLDPSTAEKVTYWELRRRCVEDPASGFLLLPLQITFPGLGGRVSSRDLMDSGIISPDVFRGLEQGTISAQEVAENDIVQHFLRGTRSVAGVVLPSGELKSLYQALREHLLVPGAALMLLQAQACTGSLTDPLRNQSYSLDEAVRAGLVGPELYEKLSSAEKAVTGYRDPSTGEMLSLFQAISKGFVPRDHGLCLLEAQLATGGVVAPGRHLRVPTETACEWGYLDEATRQLLCSPSGDTKGFFHPGSKEKLSYAELLQRCVTDPSTGLLLLPLAGDGAGGSRGALGFFDHSSQAALENTQVPIAAGKFKGKSVSLWKLLFSDYIQAEQRAELAQRFLAGTLSLQGLGEAIRAAVEEKAATANVTFKGLRDQVTADQLLSSEIINKDLFKKLKEGETSAKEVVSMDTVRKYLQGTGSIGGLLLPDSQEKISIYQAKRKGLLRPGTSLILLEAQAATGFVIDPAANKRYSVDEALRANVIGPDVYDKLLAAEKCVTGYRDPYSGDKISLFQAMQKELIVRDHGIRLLEAQIATGGIIDPVNSHRIPVEVAYKRGYFDKKMNLILSDPSDDTKGFFDPNTHENLTYLQLKEKCITEPSTGLCLLPLNSRKRQFVDEATRQVFRNSWLPVRFGRLRGEKVSVWDLLNSEYFSEGRRREIFNHFQLRKLSLEQIQLMLEEEVKKWAPIKFPAMRGNVSAYHLMETGVIDRALLEQVLEGSVSPEQVLRMDSVRRYLYGSGSIGGIVLQPSNQRMSIYEAMKQNIVVPGVALPLLEAQAATGFIIDPVKNQKLRVDEAVKEGVIGPDVHEKLQHAEGAVTGYKDPFTGKKIPLFQAMKKGLIADKQAMQLMEVQMATGGIIDPACGHYIPLESAQQRGCLDEDTSKALSKPSDDHRVFCLPESKESVTYAELIQRCQKDDASGFHLLPLAQTVAPAYTDEQIQRIFKETMVKEKGVSLWELMHSGYFTEEQRRDFTERFRSEELSLEQLVALVLRLVGEMEMKAKTQISLEGLRGSVPVVWLLDTGIISEKTFEELAQGVRTPEEVAAMESVKRYLKGTGNIAGVFIEASKQKMSFYDAMKNNLLLPGVALRLLEAQAATGYLTDPVTNRRLGVRDAVRAALVGEELSEKLLLAERAVTGYTDPYTGSSISLCQALRKELVPLAEAVPLLEAQLATGGVVDPIHHLHLPLQAACRYGFYDEDLNQALSQLDDSTKIFFDPNTKENVTYQQLKDRCIRDAESGLWLLPLSENAMFCVDEQTMKVLKSVTVCVNVGRFKGQTVSVWDLLNSEYFSDSKRRELVQKYKDEKAEVLQEITTVVTKIIQETEAQGKKFAFKGLRKRVSASDLFQSQLIDKKTLDELNQGKKTVKEVTEMESVRRYLEGSNFIAGVLMQPSNEKMSIYQAMWKGILRPGTALVLLEAQAATGFIIDPEKNKKFSVEEALEVGLIGGEIFEKLLCAERAVTGYTDPYTKAPMSLFEAMNQGLIVKSHGIRLLEAQIATGGIIDPVHSHRVPVEVAYKRGYFNQEMNQILSDPSDDTKGFFDPNTHENLTYMQLLERCVQDPETGLYMLQVVKEGGKYFYIDESTKQALRSKPLQVRVGKFKDQTVSVWEVLCSHYISEHKRKELVMQYKSKTLKLEELISLILKIIEDTERRGEALKVKGLRGEVSVSELFNSEIIDKKTLEQLQDGSLTLTSLTKRDSIQRYLDGTGCIAGVLLPLRKEVMSIYQALRQGLLTEQCALGLLEAQAATGFLLDPVKNQKLSVHEAVSSGLVGSELREPLLLAEKAVTGYTDPQTGNKISLFQAVRQKIIVRDHGIRLLEAQIATGGIIDPKHGHCLPVEVAYKRGHLDEDMFLLLSDPDHGSKGFVDPNTHEKISYSQLLQRCARDTESGLYLLQVLQKDGDYFYIDEQTKNALMCTKVQVPVGKYKGQVLSLWELLCSEYVTEEKRKELVKKYKAESQHIVQGIIETILKIIREKEEDRSDVWFQGIRQQITASELLSAQIITEETIEKLQEGKETAQGIAQLESVRRYLEGTGSIAGVLVPCKDEPGKMEKMSIYQAMWKGILRQGTALVLLEAQAATGFIIDPVKNQKLSVDEAVASGLVGSELKNKLLSAERAVTGYNHPYTGQKMSLFQAMKQELIVRDHGIRLLEAQIATGGIIDPVHSHRLPVEVAYKRGYFDQEMSQVLSDPGDDTKGFFDPNTHENLTYLQLLRRCVPDPDTGLLMLQLTAKGSVLSQLSQDARKALQAARTTLPLGLFQGHSVSAWELLFSRYVPEQRRQELLHQYKAGTVTIAQLIELLTAIVTRAEAQGHAANVAPKATEKEVLPDPMQNGSAANSQKEHGQELEREQDQEKEQEQELECSLKSHTVEVSAGGFHGRKVSLWELLFSKFVCEAKRAELLGQLRAGSLALAQLATLLTQLVEEAAQRSSSVKFPGLRRQVSASDLLDSGIIDTGTLAQLVQGARTVQEVTQMASVKRYLDGTGVIAGVLVPGKTEPGSMEKMSIYQAMWKGILRQGTALVLLEAQAATGFIIDPVKNQKLSVDEAVASGLVGSELHEKLLSAERAVTGYSDPYTGEKISLFQAMQKELIVRDHGIRLLEAQIATGGIIDPVHSHRVPVEVAYKRGYFDQEMSQVLSDPGDDTKGFFDPNTHENLTYLQLLRRCVPDPDTGLLMLQLTAKGSVLSQLSQDARKALQAARTTLPLGLFQGHSVSAWELLFSRYVPEQRRQELLRQYKAGTVTIAQMIELLTAIVTRAEAQGHAELERSLKSHTVEVSAGGFHGRKVSLWELLFSKFVCEAKRAELLGQLRAGSLALAQLATLLTQLVEEAAQQKEVLPDPTQNGSTSNSQKEHGQELEREQDQEKEQELERSLKSHTVEVSAGGFHGRKVSLWELLFSKFVCEAKRAELLGQLRAGSLALAQLATLLTQLVEEAAQRSSSVKFPGLRRQVSASDLLDSGIIDTGTLAQLVQGARTVQEVTQMASVKRYLDGTGVIAGVLVPCKGDPGSMEKMSIYQAMWKGILRQGTALVLLEAQAATGFIIDPVKNQKLSVDEAVASGLVGSELHEKLLSAERAVTGYSDPYTGEKISLFQAMQKELIVRDHGIRLLEAQIATGGIIDPVHSHRVPVEVAYKRGYFDQEMSQVLSDPGDDTKGFFDPNTHENLTYLQLLRRCLLRRCVPDPDTGLLMLQLTA</sequence>
<dbReference type="Ensembl" id="ENSCUST00005001851.1">
    <property type="protein sequence ID" value="ENSCUSP00005001753.1"/>
    <property type="gene ID" value="ENSCUSG00005001207.1"/>
</dbReference>
<dbReference type="InterPro" id="IPR001101">
    <property type="entry name" value="Plectin_repeat"/>
</dbReference>
<dbReference type="GO" id="GO:0045110">
    <property type="term" value="P:intermediate filament bundle assembly"/>
    <property type="evidence" value="ECO:0007669"/>
    <property type="project" value="TreeGrafter"/>
</dbReference>
<evidence type="ECO:0000313" key="8">
    <source>
        <dbReference type="Ensembl" id="ENSCUSP00005001753.1"/>
    </source>
</evidence>
<dbReference type="Proteomes" id="UP000694563">
    <property type="component" value="Chromosome 1"/>
</dbReference>
<feature type="region of interest" description="Disordered" evidence="7">
    <location>
        <begin position="2520"/>
        <end position="2567"/>
    </location>
</feature>
<evidence type="ECO:0000256" key="1">
    <source>
        <dbReference type="ARBA" id="ARBA00004282"/>
    </source>
</evidence>
<accession>A0A8C3TNF5</accession>
<name>A0A8C3TNF5_CATUS</name>
<feature type="compositionally biased region" description="Basic and acidic residues" evidence="7">
    <location>
        <begin position="2546"/>
        <end position="2567"/>
    </location>
</feature>
<protein>
    <submittedName>
        <fullName evidence="8">Epiplakin 1</fullName>
    </submittedName>
</protein>
<evidence type="ECO:0000256" key="2">
    <source>
        <dbReference type="ARBA" id="ARBA00009109"/>
    </source>
</evidence>
<dbReference type="GO" id="GO:0005198">
    <property type="term" value="F:structural molecule activity"/>
    <property type="evidence" value="ECO:0007669"/>
    <property type="project" value="TreeGrafter"/>
</dbReference>
<evidence type="ECO:0000256" key="5">
    <source>
        <dbReference type="ARBA" id="ARBA00022949"/>
    </source>
</evidence>
<proteinExistence type="inferred from homology"/>
<keyword evidence="4" id="KW-0677">Repeat</keyword>
<dbReference type="GO" id="GO:1990254">
    <property type="term" value="F:keratin filament binding"/>
    <property type="evidence" value="ECO:0007669"/>
    <property type="project" value="TreeGrafter"/>
</dbReference>
<feature type="compositionally biased region" description="Polar residues" evidence="7">
    <location>
        <begin position="3046"/>
        <end position="3055"/>
    </location>
</feature>